<protein>
    <submittedName>
        <fullName evidence="1">Uncharacterized protein</fullName>
    </submittedName>
</protein>
<dbReference type="AlphaFoldDB" id="A0A0A8YTZ8"/>
<sequence length="42" mass="4650">MQCTCSCNGLVVYARAALAQKRFMLWLLPSGLCDLTVRKSSN</sequence>
<proteinExistence type="predicted"/>
<reference evidence="1" key="1">
    <citation type="submission" date="2014-09" db="EMBL/GenBank/DDBJ databases">
        <authorList>
            <person name="Magalhaes I.L.F."/>
            <person name="Oliveira U."/>
            <person name="Santos F.R."/>
            <person name="Vidigal T.H.D.A."/>
            <person name="Brescovit A.D."/>
            <person name="Santos A.J."/>
        </authorList>
    </citation>
    <scope>NUCLEOTIDE SEQUENCE</scope>
    <source>
        <tissue evidence="1">Shoot tissue taken approximately 20 cm above the soil surface</tissue>
    </source>
</reference>
<name>A0A0A8YTZ8_ARUDO</name>
<evidence type="ECO:0000313" key="1">
    <source>
        <dbReference type="EMBL" id="JAD30539.1"/>
    </source>
</evidence>
<organism evidence="1">
    <name type="scientific">Arundo donax</name>
    <name type="common">Giant reed</name>
    <name type="synonym">Donax arundinaceus</name>
    <dbReference type="NCBI Taxonomy" id="35708"/>
    <lineage>
        <taxon>Eukaryota</taxon>
        <taxon>Viridiplantae</taxon>
        <taxon>Streptophyta</taxon>
        <taxon>Embryophyta</taxon>
        <taxon>Tracheophyta</taxon>
        <taxon>Spermatophyta</taxon>
        <taxon>Magnoliopsida</taxon>
        <taxon>Liliopsida</taxon>
        <taxon>Poales</taxon>
        <taxon>Poaceae</taxon>
        <taxon>PACMAD clade</taxon>
        <taxon>Arundinoideae</taxon>
        <taxon>Arundineae</taxon>
        <taxon>Arundo</taxon>
    </lineage>
</organism>
<accession>A0A0A8YTZ8</accession>
<dbReference type="EMBL" id="GBRH01267356">
    <property type="protein sequence ID" value="JAD30539.1"/>
    <property type="molecule type" value="Transcribed_RNA"/>
</dbReference>
<reference evidence="1" key="2">
    <citation type="journal article" date="2015" name="Data Brief">
        <title>Shoot transcriptome of the giant reed, Arundo donax.</title>
        <authorList>
            <person name="Barrero R.A."/>
            <person name="Guerrero F.D."/>
            <person name="Moolhuijzen P."/>
            <person name="Goolsby J.A."/>
            <person name="Tidwell J."/>
            <person name="Bellgard S.E."/>
            <person name="Bellgard M.I."/>
        </authorList>
    </citation>
    <scope>NUCLEOTIDE SEQUENCE</scope>
    <source>
        <tissue evidence="1">Shoot tissue taken approximately 20 cm above the soil surface</tissue>
    </source>
</reference>